<evidence type="ECO:0000259" key="5">
    <source>
        <dbReference type="PROSITE" id="PS50931"/>
    </source>
</evidence>
<dbReference type="PANTHER" id="PTHR30126">
    <property type="entry name" value="HTH-TYPE TRANSCRIPTIONAL REGULATOR"/>
    <property type="match status" value="1"/>
</dbReference>
<proteinExistence type="inferred from homology"/>
<dbReference type="GO" id="GO:0003700">
    <property type="term" value="F:DNA-binding transcription factor activity"/>
    <property type="evidence" value="ECO:0007669"/>
    <property type="project" value="InterPro"/>
</dbReference>
<dbReference type="GO" id="GO:0000976">
    <property type="term" value="F:transcription cis-regulatory region binding"/>
    <property type="evidence" value="ECO:0007669"/>
    <property type="project" value="TreeGrafter"/>
</dbReference>
<comment type="similarity">
    <text evidence="1">Belongs to the LysR transcriptional regulatory family.</text>
</comment>
<dbReference type="Proteomes" id="UP000305881">
    <property type="component" value="Chromosome"/>
</dbReference>
<gene>
    <name evidence="6" type="ORF">EQU24_01630</name>
</gene>
<reference evidence="7" key="1">
    <citation type="journal article" date="2019" name="J. Bacteriol.">
        <title>A Mutagenic Screen Identifies a TonB-Dependent Receptor Required for the Lanthanide Metal Switch in the Type I Methanotroph 'Methylotuvimicrobium buryatense' 5GB1C.</title>
        <authorList>
            <person name="Groom J.D."/>
            <person name="Ford S.M."/>
            <person name="Pesesky M.W."/>
            <person name="Lidstrom M.E."/>
        </authorList>
    </citation>
    <scope>NUCLEOTIDE SEQUENCE [LARGE SCALE GENOMIC DNA]</scope>
    <source>
        <strain evidence="7">5GB1C</strain>
    </source>
</reference>
<organism evidence="6 7">
    <name type="scientific">Methylotuvimicrobium buryatense</name>
    <name type="common">Methylomicrobium buryatense</name>
    <dbReference type="NCBI Taxonomy" id="95641"/>
    <lineage>
        <taxon>Bacteria</taxon>
        <taxon>Pseudomonadati</taxon>
        <taxon>Pseudomonadota</taxon>
        <taxon>Gammaproteobacteria</taxon>
        <taxon>Methylococcales</taxon>
        <taxon>Methylococcaceae</taxon>
        <taxon>Methylotuvimicrobium</taxon>
    </lineage>
</organism>
<evidence type="ECO:0000256" key="2">
    <source>
        <dbReference type="ARBA" id="ARBA00023015"/>
    </source>
</evidence>
<feature type="domain" description="HTH lysR-type" evidence="5">
    <location>
        <begin position="1"/>
        <end position="59"/>
    </location>
</feature>
<dbReference type="Gene3D" id="3.40.190.10">
    <property type="entry name" value="Periplasmic binding protein-like II"/>
    <property type="match status" value="2"/>
</dbReference>
<evidence type="ECO:0000256" key="4">
    <source>
        <dbReference type="ARBA" id="ARBA00023163"/>
    </source>
</evidence>
<dbReference type="PROSITE" id="PS50931">
    <property type="entry name" value="HTH_LYSR"/>
    <property type="match status" value="1"/>
</dbReference>
<evidence type="ECO:0000256" key="1">
    <source>
        <dbReference type="ARBA" id="ARBA00009437"/>
    </source>
</evidence>
<sequence>MNLSQIELLRTLHENGFNLSKAADSMHIVQSAVSRQLHLFEEELGSPLLTRNGKKLTGLTELGQKVLAQASTIQQAKKNIKSLASEYRNGDSGILHVATTHTQAKYFLPKPIQRFRAKYPGVKVYIVQSSPDHLIDFLHNDQADLAICTEKVAEDETLIINPCYEWHHAVVIPKEHPLASGDLTLERLASFPILTYSLGFTGRSNIEKAFNDRELQMDVVLAAADTDIIKTYVRLGLGVGLIASMAYDPIADTDLVVRNLPGLIPSSMTKIAYLRQNYLPAYSRHFIEELLDAAQEMNA</sequence>
<dbReference type="Pfam" id="PF03466">
    <property type="entry name" value="LysR_substrate"/>
    <property type="match status" value="1"/>
</dbReference>
<dbReference type="EMBL" id="CP035467">
    <property type="protein sequence ID" value="QCW81096.1"/>
    <property type="molecule type" value="Genomic_DNA"/>
</dbReference>
<keyword evidence="7" id="KW-1185">Reference proteome</keyword>
<dbReference type="SUPFAM" id="SSF53850">
    <property type="entry name" value="Periplasmic binding protein-like II"/>
    <property type="match status" value="1"/>
</dbReference>
<dbReference type="InterPro" id="IPR000847">
    <property type="entry name" value="LysR_HTH_N"/>
</dbReference>
<evidence type="ECO:0000256" key="3">
    <source>
        <dbReference type="ARBA" id="ARBA00023125"/>
    </source>
</evidence>
<dbReference type="STRING" id="675511.GCA_000341735_02676"/>
<dbReference type="InterPro" id="IPR005119">
    <property type="entry name" value="LysR_subst-bd"/>
</dbReference>
<dbReference type="RefSeq" id="WP_017841180.1">
    <property type="nucleotide sequence ID" value="NZ_CP035467.1"/>
</dbReference>
<evidence type="ECO:0000313" key="7">
    <source>
        <dbReference type="Proteomes" id="UP000305881"/>
    </source>
</evidence>
<dbReference type="PRINTS" id="PR00039">
    <property type="entry name" value="HTHLYSR"/>
</dbReference>
<dbReference type="OrthoDB" id="5297026at2"/>
<name>A0A4P9UNM8_METBY</name>
<dbReference type="GO" id="GO:0019344">
    <property type="term" value="P:cysteine biosynthetic process"/>
    <property type="evidence" value="ECO:0007669"/>
    <property type="project" value="TreeGrafter"/>
</dbReference>
<accession>A0A4P9UNM8</accession>
<keyword evidence="4" id="KW-0804">Transcription</keyword>
<dbReference type="AlphaFoldDB" id="A0A4P9UNM8"/>
<dbReference type="Pfam" id="PF00126">
    <property type="entry name" value="HTH_1"/>
    <property type="match status" value="1"/>
</dbReference>
<dbReference type="Gene3D" id="1.10.10.10">
    <property type="entry name" value="Winged helix-like DNA-binding domain superfamily/Winged helix DNA-binding domain"/>
    <property type="match status" value="1"/>
</dbReference>
<dbReference type="KEGG" id="mbur:EQU24_01630"/>
<protein>
    <submittedName>
        <fullName evidence="6">LysR family transcriptional regulator</fullName>
    </submittedName>
</protein>
<dbReference type="PANTHER" id="PTHR30126:SF6">
    <property type="entry name" value="HTH-TYPE TRANSCRIPTIONAL REGULATOR CYSB-RELATED"/>
    <property type="match status" value="1"/>
</dbReference>
<dbReference type="InterPro" id="IPR036390">
    <property type="entry name" value="WH_DNA-bd_sf"/>
</dbReference>
<keyword evidence="2" id="KW-0805">Transcription regulation</keyword>
<dbReference type="InterPro" id="IPR036388">
    <property type="entry name" value="WH-like_DNA-bd_sf"/>
</dbReference>
<dbReference type="SUPFAM" id="SSF46785">
    <property type="entry name" value="Winged helix' DNA-binding domain"/>
    <property type="match status" value="1"/>
</dbReference>
<keyword evidence="3" id="KW-0238">DNA-binding</keyword>
<evidence type="ECO:0000313" key="6">
    <source>
        <dbReference type="EMBL" id="QCW81096.1"/>
    </source>
</evidence>